<dbReference type="Gene3D" id="3.40.190.10">
    <property type="entry name" value="Periplasmic binding protein-like II"/>
    <property type="match status" value="1"/>
</dbReference>
<dbReference type="Proteomes" id="UP000001421">
    <property type="component" value="Chromosome"/>
</dbReference>
<evidence type="ECO:0000256" key="1">
    <source>
        <dbReference type="ARBA" id="ARBA00006987"/>
    </source>
</evidence>
<protein>
    <submittedName>
        <fullName evidence="2">Exported protein</fullName>
    </submittedName>
</protein>
<evidence type="ECO:0000313" key="3">
    <source>
        <dbReference type="Proteomes" id="UP000001421"/>
    </source>
</evidence>
<dbReference type="InterPro" id="IPR042100">
    <property type="entry name" value="Bug_dom1"/>
</dbReference>
<dbReference type="PANTHER" id="PTHR42928">
    <property type="entry name" value="TRICARBOXYLATE-BINDING PROTEIN"/>
    <property type="match status" value="1"/>
</dbReference>
<evidence type="ECO:0000313" key="2">
    <source>
        <dbReference type="EMBL" id="CAE38053.1"/>
    </source>
</evidence>
<dbReference type="PANTHER" id="PTHR42928:SF5">
    <property type="entry name" value="BLR1237 PROTEIN"/>
    <property type="match status" value="1"/>
</dbReference>
<dbReference type="PIRSF" id="PIRSF017082">
    <property type="entry name" value="YflP"/>
    <property type="match status" value="1"/>
</dbReference>
<dbReference type="InterPro" id="IPR005064">
    <property type="entry name" value="BUG"/>
</dbReference>
<dbReference type="Gene3D" id="3.40.190.150">
    <property type="entry name" value="Bordetella uptake gene, domain 1"/>
    <property type="match status" value="1"/>
</dbReference>
<name>Q7W6Y4_BORPA</name>
<sequence>MRLARARSSPAFSHDNKMETRMRLIRRFAHALAVVGSAGFLAAPAAASTGTYPDKPIHLLVAFSTGGVLDTLARTMASELSTRYGQSIVVENRTGASGNIGTDLLARAKPDGYTIGMGTIATHGINPALYGERLPYDPVKGFTPLALLAEQTNIVLVNNDLPVTSIPTLIEYLRANPGKVAYGSAGNGSSQHLSGQLFKLAAGVELLHVPYRGSVPALTDLVSGQVQLMFVDVPAALPFIKSGKVRPIAVTAAHRSSAFPDLPTVAEQGLEGFNVRAWFGVLAPAGTPAPIAEKLSADMIAAVQQPAIRERLEALGMDIKTLDGPAFGQFIQDEIARWDEIVKRSGTRLE</sequence>
<organism evidence="2 3">
    <name type="scientific">Bordetella parapertussis (strain 12822 / ATCC BAA-587 / NCTC 13253)</name>
    <dbReference type="NCBI Taxonomy" id="257311"/>
    <lineage>
        <taxon>Bacteria</taxon>
        <taxon>Pseudomonadati</taxon>
        <taxon>Pseudomonadota</taxon>
        <taxon>Betaproteobacteria</taxon>
        <taxon>Burkholderiales</taxon>
        <taxon>Alcaligenaceae</taxon>
        <taxon>Bordetella</taxon>
    </lineage>
</organism>
<gene>
    <name evidence="2" type="ordered locus">BPP2760</name>
</gene>
<dbReference type="EMBL" id="BX640431">
    <property type="protein sequence ID" value="CAE38053.1"/>
    <property type="molecule type" value="Genomic_DNA"/>
</dbReference>
<dbReference type="KEGG" id="bpa:BPP2760"/>
<dbReference type="Pfam" id="PF03401">
    <property type="entry name" value="TctC"/>
    <property type="match status" value="1"/>
</dbReference>
<dbReference type="AlphaFoldDB" id="Q7W6Y4"/>
<dbReference type="HOGENOM" id="CLU_045683_0_0_4"/>
<accession>Q7W6Y4</accession>
<proteinExistence type="inferred from homology"/>
<dbReference type="CDD" id="cd13578">
    <property type="entry name" value="PBP2_Bug27"/>
    <property type="match status" value="1"/>
</dbReference>
<reference evidence="3" key="1">
    <citation type="journal article" date="2003" name="Nat. Genet.">
        <title>Comparative analysis of the genome sequences of Bordetella pertussis, Bordetella parapertussis and Bordetella bronchiseptica.</title>
        <authorList>
            <person name="Parkhill J."/>
            <person name="Sebaihia M."/>
            <person name="Preston A."/>
            <person name="Murphy L.D."/>
            <person name="Thomson N.R."/>
            <person name="Harris D.E."/>
            <person name="Holden M.T.G."/>
            <person name="Churcher C.M."/>
            <person name="Bentley S.D."/>
            <person name="Mungall K.L."/>
            <person name="Cerdeno-Tarraga A.-M."/>
            <person name="Temple L."/>
            <person name="James K.D."/>
            <person name="Harris B."/>
            <person name="Quail M.A."/>
            <person name="Achtman M."/>
            <person name="Atkin R."/>
            <person name="Baker S."/>
            <person name="Basham D."/>
            <person name="Bason N."/>
            <person name="Cherevach I."/>
            <person name="Chillingworth T."/>
            <person name="Collins M."/>
            <person name="Cronin A."/>
            <person name="Davis P."/>
            <person name="Doggett J."/>
            <person name="Feltwell T."/>
            <person name="Goble A."/>
            <person name="Hamlin N."/>
            <person name="Hauser H."/>
            <person name="Holroyd S."/>
            <person name="Jagels K."/>
            <person name="Leather S."/>
            <person name="Moule S."/>
            <person name="Norberczak H."/>
            <person name="O'Neil S."/>
            <person name="Ormond D."/>
            <person name="Price C."/>
            <person name="Rabbinowitsch E."/>
            <person name="Rutter S."/>
            <person name="Sanders M."/>
            <person name="Saunders D."/>
            <person name="Seeger K."/>
            <person name="Sharp S."/>
            <person name="Simmonds M."/>
            <person name="Skelton J."/>
            <person name="Squares R."/>
            <person name="Squares S."/>
            <person name="Stevens K."/>
            <person name="Unwin L."/>
            <person name="Whitehead S."/>
            <person name="Barrell B.G."/>
            <person name="Maskell D.J."/>
        </authorList>
    </citation>
    <scope>NUCLEOTIDE SEQUENCE [LARGE SCALE GENOMIC DNA]</scope>
    <source>
        <strain evidence="3">12822 / ATCC BAA-587 / NCTC 13253</strain>
    </source>
</reference>
<dbReference type="SUPFAM" id="SSF53850">
    <property type="entry name" value="Periplasmic binding protein-like II"/>
    <property type="match status" value="1"/>
</dbReference>
<comment type="similarity">
    <text evidence="1">Belongs to the UPF0065 (bug) family.</text>
</comment>